<dbReference type="PANTHER" id="PTHR43639">
    <property type="entry name" value="OXIDOREDUCTASE, SHORT-CHAIN DEHYDROGENASE/REDUCTASE FAMILY (AFU_ORTHOLOGUE AFUA_5G02870)"/>
    <property type="match status" value="1"/>
</dbReference>
<dbReference type="RefSeq" id="WP_243261301.1">
    <property type="nucleotide sequence ID" value="NZ_CP085144.1"/>
</dbReference>
<keyword evidence="2 4" id="KW-0560">Oxidoreductase</keyword>
<gene>
    <name evidence="4" type="primary">gdhIV</name>
    <name evidence="4" type="ORF">DSM109990_02660</name>
</gene>
<dbReference type="Gene3D" id="3.40.50.720">
    <property type="entry name" value="NAD(P)-binding Rossmann-like Domain"/>
    <property type="match status" value="1"/>
</dbReference>
<dbReference type="Pfam" id="PF13561">
    <property type="entry name" value="adh_short_C2"/>
    <property type="match status" value="1"/>
</dbReference>
<evidence type="ECO:0000259" key="3">
    <source>
        <dbReference type="SMART" id="SM00822"/>
    </source>
</evidence>
<dbReference type="PRINTS" id="PR00081">
    <property type="entry name" value="GDHRDH"/>
</dbReference>
<proteinExistence type="inferred from homology"/>
<evidence type="ECO:0000256" key="2">
    <source>
        <dbReference type="ARBA" id="ARBA00023002"/>
    </source>
</evidence>
<sequence>MTKTVVITGGASGIGRACSQYFMQNGWNVVLSYLLDSEKAAADALAEEAKGRNVQSISLQSDVTKDDDCRGLAALATKTFGRIDALVSSAGTTRLVPHGDLDALTMDDFMKTAAVNTAGPFQIVRACAEALKAGEGGSVVIVSSYGAIWGTGSSIAYAASKGATNTLTMSLARVLAPKVRVNAVCPALIAGGFVERMDKQVFDARVELQEARAPLQMVGQPEDVAADVFWLSTGARLMTGSVLSLDSGLHLNGDS</sequence>
<dbReference type="PROSITE" id="PS00061">
    <property type="entry name" value="ADH_SHORT"/>
    <property type="match status" value="1"/>
</dbReference>
<feature type="domain" description="Ketoreductase" evidence="3">
    <location>
        <begin position="3"/>
        <end position="192"/>
    </location>
</feature>
<accession>A0ABY3ZMB0</accession>
<dbReference type="Proteomes" id="UP000831019">
    <property type="component" value="Chromosome"/>
</dbReference>
<evidence type="ECO:0000256" key="1">
    <source>
        <dbReference type="ARBA" id="ARBA00006484"/>
    </source>
</evidence>
<dbReference type="PRINTS" id="PR00080">
    <property type="entry name" value="SDRFAMILY"/>
</dbReference>
<dbReference type="InterPro" id="IPR002347">
    <property type="entry name" value="SDR_fam"/>
</dbReference>
<dbReference type="InterPro" id="IPR020904">
    <property type="entry name" value="Sc_DH/Rdtase_CS"/>
</dbReference>
<dbReference type="CDD" id="cd05233">
    <property type="entry name" value="SDR_c"/>
    <property type="match status" value="1"/>
</dbReference>
<dbReference type="PANTHER" id="PTHR43639:SF1">
    <property type="entry name" value="SHORT-CHAIN DEHYDROGENASE_REDUCTASE FAMILY PROTEIN"/>
    <property type="match status" value="1"/>
</dbReference>
<organism evidence="4 5">
    <name type="scientific">Sulfitobacter dubius</name>
    <dbReference type="NCBI Taxonomy" id="218673"/>
    <lineage>
        <taxon>Bacteria</taxon>
        <taxon>Pseudomonadati</taxon>
        <taxon>Pseudomonadota</taxon>
        <taxon>Alphaproteobacteria</taxon>
        <taxon>Rhodobacterales</taxon>
        <taxon>Roseobacteraceae</taxon>
        <taxon>Sulfitobacter</taxon>
    </lineage>
</organism>
<dbReference type="InterPro" id="IPR036291">
    <property type="entry name" value="NAD(P)-bd_dom_sf"/>
</dbReference>
<evidence type="ECO:0000313" key="5">
    <source>
        <dbReference type="Proteomes" id="UP000831019"/>
    </source>
</evidence>
<dbReference type="EC" id="1.1.1.47" evidence="4"/>
<comment type="similarity">
    <text evidence="1">Belongs to the short-chain dehydrogenases/reductases (SDR) family.</text>
</comment>
<name>A0ABY3ZMB0_9RHOB</name>
<dbReference type="InterPro" id="IPR057326">
    <property type="entry name" value="KR_dom"/>
</dbReference>
<dbReference type="SMART" id="SM00822">
    <property type="entry name" value="PKS_KR"/>
    <property type="match status" value="1"/>
</dbReference>
<dbReference type="EMBL" id="CP085144">
    <property type="protein sequence ID" value="UOA15816.1"/>
    <property type="molecule type" value="Genomic_DNA"/>
</dbReference>
<reference evidence="5" key="1">
    <citation type="journal article" date="2022" name="Microorganisms">
        <title>Beyond the ABCs#Discovery of Three New Plasmid Types in Rhodobacterales (RepQ, RepY, RepW).</title>
        <authorList>
            <person name="Freese H.M."/>
            <person name="Ringel V."/>
            <person name="Overmann J."/>
            <person name="Petersen J."/>
        </authorList>
    </citation>
    <scope>NUCLEOTIDE SEQUENCE [LARGE SCALE GENOMIC DNA]</scope>
    <source>
        <strain evidence="5">DSM 109990</strain>
    </source>
</reference>
<protein>
    <submittedName>
        <fullName evidence="4">Glucose 1-dehydrogenase 4</fullName>
        <ecNumber evidence="4">1.1.1.47</ecNumber>
    </submittedName>
</protein>
<dbReference type="SUPFAM" id="SSF51735">
    <property type="entry name" value="NAD(P)-binding Rossmann-fold domains"/>
    <property type="match status" value="1"/>
</dbReference>
<dbReference type="GO" id="GO:0047936">
    <property type="term" value="F:glucose 1-dehydrogenase [NAD(P)+] activity"/>
    <property type="evidence" value="ECO:0007669"/>
    <property type="project" value="UniProtKB-EC"/>
</dbReference>
<keyword evidence="5" id="KW-1185">Reference proteome</keyword>
<evidence type="ECO:0000313" key="4">
    <source>
        <dbReference type="EMBL" id="UOA15816.1"/>
    </source>
</evidence>